<evidence type="ECO:0000313" key="6">
    <source>
        <dbReference type="EMBL" id="CAG6614181.1"/>
    </source>
</evidence>
<feature type="chain" id="PRO_5035638590" description="Acylphosphatase-like domain-containing protein" evidence="4">
    <location>
        <begin position="17"/>
        <end position="599"/>
    </location>
</feature>
<comment type="similarity">
    <text evidence="2">Belongs to the acylphosphatase family.</text>
</comment>
<feature type="domain" description="Acylphosphatase-like" evidence="5">
    <location>
        <begin position="405"/>
        <end position="500"/>
    </location>
</feature>
<dbReference type="EMBL" id="HBUF01029540">
    <property type="protein sequence ID" value="CAG6614180.1"/>
    <property type="molecule type" value="Transcribed_RNA"/>
</dbReference>
<dbReference type="EMBL" id="HBUF01029541">
    <property type="protein sequence ID" value="CAG6614181.1"/>
    <property type="molecule type" value="Transcribed_RNA"/>
</dbReference>
<feature type="coiled-coil region" evidence="3">
    <location>
        <begin position="100"/>
        <end position="127"/>
    </location>
</feature>
<name>A0A8D8PU09_9HEMI</name>
<reference evidence="6" key="1">
    <citation type="submission" date="2021-05" db="EMBL/GenBank/DDBJ databases">
        <authorList>
            <person name="Alioto T."/>
            <person name="Alioto T."/>
            <person name="Gomez Garrido J."/>
        </authorList>
    </citation>
    <scope>NUCLEOTIDE SEQUENCE</scope>
</reference>
<proteinExistence type="inferred from homology"/>
<evidence type="ECO:0000256" key="3">
    <source>
        <dbReference type="SAM" id="Coils"/>
    </source>
</evidence>
<dbReference type="InterPro" id="IPR036046">
    <property type="entry name" value="Acylphosphatase-like_dom_sf"/>
</dbReference>
<dbReference type="Pfam" id="PF00708">
    <property type="entry name" value="Acylphosphatase"/>
    <property type="match status" value="1"/>
</dbReference>
<evidence type="ECO:0000256" key="2">
    <source>
        <dbReference type="RuleBase" id="RU004168"/>
    </source>
</evidence>
<evidence type="ECO:0000256" key="1">
    <source>
        <dbReference type="PROSITE-ProRule" id="PRU00520"/>
    </source>
</evidence>
<feature type="signal peptide" evidence="4">
    <location>
        <begin position="1"/>
        <end position="16"/>
    </location>
</feature>
<dbReference type="PROSITE" id="PS51160">
    <property type="entry name" value="ACYLPHOSPHATASE_3"/>
    <property type="match status" value="1"/>
</dbReference>
<dbReference type="InterPro" id="IPR001792">
    <property type="entry name" value="Acylphosphatase-like_dom"/>
</dbReference>
<accession>A0A8D8PU09</accession>
<sequence>MFLVVLWCCHVVPSLAMFFNYYGNNYHTYYPGQMVLNTIPYYNQRLSSTVGGVGRDNLPGFPETIFSSNKSFVKLRKLKEDKNFDLYLKTYFGPKAGIPVEVLQYKFDSLESNMESLEQRKSLLMNKLKELGRPKDGDEVEEFWFLQYQSRAVRKLMKAFNSTDLLPYSKLLVPGVRIPWNSSAWIKSFDEIFEELQHGEPLVEPELFKKQKAWWIQNRKKICVYKINELRKYIKTVDNFFYQNRAVVSVARWIKDREILYKRKLSDMFWWLCRRDQYYREEYARLDFEKVWTPWLTTTVAPQYTTFDYFRFNGDFHYLLRRRNRFYAKFFKRKKIANFIRRLEVLTTPPSTHQVFGYLFNQYKYHTVHTGGKEYHSVVTDGKERKELMFLASTSSISNRVPMKSFCFQYFGKVKYVGLRSTIYNRVRTKHSGTLRGYIMYTHRGTVFGKICGHVDAVDDMKDYIKKLKTSSSKVTKLEIRGESPIRRYPKGLKKFYYYKGLFEDSPKPNHHLLREYRLIKPAEPRLAGRINEPLQEKDRRERLFQERGVVESVPSSAELDDSEQDQVDRLFAKYNGKGDVGGMRYNKHNLHAEGLYEI</sequence>
<keyword evidence="4" id="KW-0732">Signal</keyword>
<keyword evidence="3" id="KW-0175">Coiled coil</keyword>
<dbReference type="EMBL" id="HBUF01029543">
    <property type="protein sequence ID" value="CAG6614183.1"/>
    <property type="molecule type" value="Transcribed_RNA"/>
</dbReference>
<dbReference type="AlphaFoldDB" id="A0A8D8PU09"/>
<evidence type="ECO:0000259" key="5">
    <source>
        <dbReference type="PROSITE" id="PS51160"/>
    </source>
</evidence>
<evidence type="ECO:0000256" key="4">
    <source>
        <dbReference type="SAM" id="SignalP"/>
    </source>
</evidence>
<protein>
    <recommendedName>
        <fullName evidence="5">Acylphosphatase-like domain-containing protein</fullName>
    </recommendedName>
</protein>
<comment type="caution">
    <text evidence="1">Lacks conserved residue(s) required for the propagation of feature annotation.</text>
</comment>
<dbReference type="SUPFAM" id="SSF54975">
    <property type="entry name" value="Acylphosphatase/BLUF domain-like"/>
    <property type="match status" value="1"/>
</dbReference>
<organism evidence="6">
    <name type="scientific">Cacopsylla melanoneura</name>
    <dbReference type="NCBI Taxonomy" id="428564"/>
    <lineage>
        <taxon>Eukaryota</taxon>
        <taxon>Metazoa</taxon>
        <taxon>Ecdysozoa</taxon>
        <taxon>Arthropoda</taxon>
        <taxon>Hexapoda</taxon>
        <taxon>Insecta</taxon>
        <taxon>Pterygota</taxon>
        <taxon>Neoptera</taxon>
        <taxon>Paraneoptera</taxon>
        <taxon>Hemiptera</taxon>
        <taxon>Sternorrhyncha</taxon>
        <taxon>Psylloidea</taxon>
        <taxon>Psyllidae</taxon>
        <taxon>Psyllinae</taxon>
        <taxon>Cacopsylla</taxon>
    </lineage>
</organism>
<dbReference type="Gene3D" id="3.30.70.100">
    <property type="match status" value="1"/>
</dbReference>